<evidence type="ECO:0000313" key="4">
    <source>
        <dbReference type="Proteomes" id="UP000694843"/>
    </source>
</evidence>
<organism evidence="4 5">
    <name type="scientific">Hyalella azteca</name>
    <name type="common">Amphipod</name>
    <dbReference type="NCBI Taxonomy" id="294128"/>
    <lineage>
        <taxon>Eukaryota</taxon>
        <taxon>Metazoa</taxon>
        <taxon>Ecdysozoa</taxon>
        <taxon>Arthropoda</taxon>
        <taxon>Crustacea</taxon>
        <taxon>Multicrustacea</taxon>
        <taxon>Malacostraca</taxon>
        <taxon>Eumalacostraca</taxon>
        <taxon>Peracarida</taxon>
        <taxon>Amphipoda</taxon>
        <taxon>Senticaudata</taxon>
        <taxon>Talitrida</taxon>
        <taxon>Talitroidea</taxon>
        <taxon>Hyalellidae</taxon>
        <taxon>Hyalella</taxon>
    </lineage>
</organism>
<feature type="domain" description="Follistatin-related protein 1 EF-hand" evidence="3">
    <location>
        <begin position="47"/>
        <end position="120"/>
    </location>
</feature>
<sequence>MKGLLLVLSVLAAATAMPSASEETCQVMKETFMKKIQTRVGKEFVPLSSTKKSNFHTCDINGNRALEEAEFAGCLHNLVSDGTQFDNDALVIRLGCFHKFHRQADKNDDQKVTKVEFDNWTKLGFFDIVLAASGQSTVDGGPDSTAVDVVIDDTPVSSRQVKEVKGIIKALIKGDTGLAIVRLYGLLTGTDVSNYDPLLIKAVNNALAAISAGDIPSAIGNVFSIVAGVVASENNIQISQATISSVGRLLTALIQSNTTQVNVEVYISVSGILTGLTPISDASAKAIAELVVSIINGTIGNVSTDQLIKTLVIAAGEAASISNEGSLAIYAVIQGLRNNNTADVTANLNLAIGALLGATTGVGTAAGGALVQLIQAIIINDQVNAALYTANLYTALTGGGCTPKVFLGIPLGK</sequence>
<evidence type="ECO:0000313" key="5">
    <source>
        <dbReference type="RefSeq" id="XP_018016950.1"/>
    </source>
</evidence>
<gene>
    <name evidence="5" type="primary">LOC108673610</name>
</gene>
<evidence type="ECO:0000256" key="2">
    <source>
        <dbReference type="SAM" id="SignalP"/>
    </source>
</evidence>
<protein>
    <submittedName>
        <fullName evidence="5">Uncharacterized protein LOC108673610</fullName>
    </submittedName>
</protein>
<dbReference type="SUPFAM" id="SSF47473">
    <property type="entry name" value="EF-hand"/>
    <property type="match status" value="1"/>
</dbReference>
<keyword evidence="4" id="KW-1185">Reference proteome</keyword>
<keyword evidence="1" id="KW-0106">Calcium</keyword>
<dbReference type="OrthoDB" id="10434539at2759"/>
<evidence type="ECO:0000259" key="3">
    <source>
        <dbReference type="Pfam" id="PF23564"/>
    </source>
</evidence>
<feature type="signal peptide" evidence="2">
    <location>
        <begin position="1"/>
        <end position="16"/>
    </location>
</feature>
<dbReference type="PROSITE" id="PS00018">
    <property type="entry name" value="EF_HAND_1"/>
    <property type="match status" value="2"/>
</dbReference>
<evidence type="ECO:0000256" key="1">
    <source>
        <dbReference type="ARBA" id="ARBA00022837"/>
    </source>
</evidence>
<dbReference type="Pfam" id="PF23564">
    <property type="entry name" value="EF-hand_FSTL1"/>
    <property type="match status" value="1"/>
</dbReference>
<feature type="chain" id="PRO_5034826590" evidence="2">
    <location>
        <begin position="17"/>
        <end position="413"/>
    </location>
</feature>
<dbReference type="Gene3D" id="1.10.238.10">
    <property type="entry name" value="EF-hand"/>
    <property type="match status" value="1"/>
</dbReference>
<dbReference type="RefSeq" id="XP_018016950.1">
    <property type="nucleotide sequence ID" value="XM_018161461.2"/>
</dbReference>
<dbReference type="KEGG" id="hazt:108673610"/>
<dbReference type="Proteomes" id="UP000694843">
    <property type="component" value="Unplaced"/>
</dbReference>
<proteinExistence type="predicted"/>
<accession>A0A8B7NTB5</accession>
<dbReference type="InterPro" id="IPR018247">
    <property type="entry name" value="EF_Hand_1_Ca_BS"/>
</dbReference>
<dbReference type="AlphaFoldDB" id="A0A8B7NTB5"/>
<name>A0A8B7NTB5_HYAAZ</name>
<reference evidence="5" key="1">
    <citation type="submission" date="2025-08" db="UniProtKB">
        <authorList>
            <consortium name="RefSeq"/>
        </authorList>
    </citation>
    <scope>IDENTIFICATION</scope>
    <source>
        <tissue evidence="5">Whole organism</tissue>
    </source>
</reference>
<dbReference type="InterPro" id="IPR011992">
    <property type="entry name" value="EF-hand-dom_pair"/>
</dbReference>
<dbReference type="InterPro" id="IPR057020">
    <property type="entry name" value="EF-hand_FSTL1"/>
</dbReference>
<dbReference type="GeneID" id="108673610"/>
<keyword evidence="2" id="KW-0732">Signal</keyword>